<keyword evidence="5" id="KW-0539">Nucleus</keyword>
<sequence length="850" mass="96329">MPPSQLKRLKASLREQGITGPQKSKKNKKRNSAPDAEQRIRRDTALASIRESFNPFEVKQPTRPSKFGVTSNKTLADSKSSTIYGRPGVTKSFGEEQRRKTLLPELHRRNKVGGILDRRIGENDPSMTPDERMLQRFTREKQRKKGNVFDLEDDAVEDELTHMGRSLGLDSSGIGADDFDEEISGDSDEDEPSEGGSPSRKRTFQELEEYDKDEEVPERKKTKAEVMKEVVAKSKLYKYERQQAKEDDEDLREELDKGMPDLMSVLLGKRIQSKPPPPSAETRDPIAINPERLAIINGADRATVEKDYDSRLRQMALDKRSQPTERTKTEEEKAAEEATRLQELEGNRVRRMRGESMSDEDDEDAAPAHSAAIEFVEEPDDAAVFGFTTTSNKEEPLGVEDEDDFIIDEELVASDSDADSVATFGDDESASDASEPQEVNGEREFEEEEDELISGLLSKTDRELFGRDHKKAVSGEGESKELAFTYPCPQSHDALLEVFQGVPIIEIPIVIQRIRALYHPQVNAGNKQKLCDFSTALVAHLVHMGSKGSQAPLSVTETVVRHIHSLSRTFPDAIANAFREHLRALHTRAQMTPGYLVVLTAIGTIYPTSDHFHQVVTPAITIIARWLGLTIPNKPEQFIMGAYLGALCIKYQQLSKRYIPELVRFSILALRSSSCPDDVKASHISNLSAAVDLWSTKSAFTEIFSPDVLETLTELNHPAVPTVLNRLRILLSQSKHTRRPLELHHWRPLAIKSAVPRFEESFNPDRHYDPNRERAEASKLRAEYKREKKGALRELRKDANFLARQQLKEKKERDSAYEEKFRKLVAEIQGEEGREKNEYEKVKRARKRER</sequence>
<evidence type="ECO:0000256" key="4">
    <source>
        <dbReference type="ARBA" id="ARBA00022552"/>
    </source>
</evidence>
<evidence type="ECO:0000256" key="1">
    <source>
        <dbReference type="ARBA" id="ARBA00004604"/>
    </source>
</evidence>
<name>A0A9P4IJZ9_9PEZI</name>
<comment type="function">
    <text evidence="6">Involved in nucleolar processing of pre-18S ribosomal RNA. Has a role in the nuclear export of 40S pre-ribosomal subunit to the cytoplasm.</text>
</comment>
<evidence type="ECO:0000256" key="7">
    <source>
        <dbReference type="SAM" id="Coils"/>
    </source>
</evidence>
<evidence type="ECO:0000313" key="9">
    <source>
        <dbReference type="EMBL" id="KAF2099556.1"/>
    </source>
</evidence>
<dbReference type="PANTHER" id="PTHR23183:SF0">
    <property type="entry name" value="NUCLEOLAR PROTEIN 14"/>
    <property type="match status" value="1"/>
</dbReference>
<proteinExistence type="inferred from homology"/>
<accession>A0A9P4IJZ9</accession>
<keyword evidence="7" id="KW-0175">Coiled coil</keyword>
<evidence type="ECO:0000256" key="5">
    <source>
        <dbReference type="ARBA" id="ARBA00023242"/>
    </source>
</evidence>
<feature type="region of interest" description="Disordered" evidence="8">
    <location>
        <begin position="313"/>
        <end position="368"/>
    </location>
</feature>
<keyword evidence="4" id="KW-0698">rRNA processing</keyword>
<dbReference type="Pfam" id="PF04147">
    <property type="entry name" value="Nop14"/>
    <property type="match status" value="2"/>
</dbReference>
<dbReference type="PANTHER" id="PTHR23183">
    <property type="entry name" value="NOP14"/>
    <property type="match status" value="1"/>
</dbReference>
<feature type="region of interest" description="Disordered" evidence="8">
    <location>
        <begin position="1"/>
        <end position="72"/>
    </location>
</feature>
<evidence type="ECO:0000256" key="2">
    <source>
        <dbReference type="ARBA" id="ARBA00007466"/>
    </source>
</evidence>
<evidence type="ECO:0000256" key="8">
    <source>
        <dbReference type="SAM" id="MobiDB-lite"/>
    </source>
</evidence>
<gene>
    <name evidence="9" type="ORF">NA57DRAFT_65579</name>
</gene>
<evidence type="ECO:0000256" key="6">
    <source>
        <dbReference type="ARBA" id="ARBA00024695"/>
    </source>
</evidence>
<comment type="caution">
    <text evidence="9">The sequence shown here is derived from an EMBL/GenBank/DDBJ whole genome shotgun (WGS) entry which is preliminary data.</text>
</comment>
<dbReference type="GO" id="GO:0030490">
    <property type="term" value="P:maturation of SSU-rRNA"/>
    <property type="evidence" value="ECO:0007669"/>
    <property type="project" value="TreeGrafter"/>
</dbReference>
<comment type="similarity">
    <text evidence="2">Belongs to the NOP14 family.</text>
</comment>
<feature type="coiled-coil region" evidence="7">
    <location>
        <begin position="774"/>
        <end position="805"/>
    </location>
</feature>
<feature type="compositionally biased region" description="Acidic residues" evidence="8">
    <location>
        <begin position="206"/>
        <end position="216"/>
    </location>
</feature>
<feature type="compositionally biased region" description="Basic and acidic residues" evidence="8">
    <location>
        <begin position="313"/>
        <end position="356"/>
    </location>
</feature>
<keyword evidence="3" id="KW-0690">Ribosome biogenesis</keyword>
<feature type="region of interest" description="Disordered" evidence="8">
    <location>
        <begin position="416"/>
        <end position="449"/>
    </location>
</feature>
<organism evidence="9 10">
    <name type="scientific">Rhizodiscina lignyota</name>
    <dbReference type="NCBI Taxonomy" id="1504668"/>
    <lineage>
        <taxon>Eukaryota</taxon>
        <taxon>Fungi</taxon>
        <taxon>Dikarya</taxon>
        <taxon>Ascomycota</taxon>
        <taxon>Pezizomycotina</taxon>
        <taxon>Dothideomycetes</taxon>
        <taxon>Pleosporomycetidae</taxon>
        <taxon>Aulographales</taxon>
        <taxon>Rhizodiscinaceae</taxon>
        <taxon>Rhizodiscina</taxon>
    </lineage>
</organism>
<feature type="region of interest" description="Disordered" evidence="8">
    <location>
        <begin position="162"/>
        <end position="225"/>
    </location>
</feature>
<keyword evidence="10" id="KW-1185">Reference proteome</keyword>
<evidence type="ECO:0000313" key="10">
    <source>
        <dbReference type="Proteomes" id="UP000799772"/>
    </source>
</evidence>
<dbReference type="OrthoDB" id="441771at2759"/>
<dbReference type="InterPro" id="IPR007276">
    <property type="entry name" value="Nop14"/>
</dbReference>
<dbReference type="GO" id="GO:0032040">
    <property type="term" value="C:small-subunit processome"/>
    <property type="evidence" value="ECO:0007669"/>
    <property type="project" value="InterPro"/>
</dbReference>
<feature type="compositionally biased region" description="Acidic residues" evidence="8">
    <location>
        <begin position="177"/>
        <end position="193"/>
    </location>
</feature>
<reference evidence="9" key="1">
    <citation type="journal article" date="2020" name="Stud. Mycol.">
        <title>101 Dothideomycetes genomes: a test case for predicting lifestyles and emergence of pathogens.</title>
        <authorList>
            <person name="Haridas S."/>
            <person name="Albert R."/>
            <person name="Binder M."/>
            <person name="Bloem J."/>
            <person name="Labutti K."/>
            <person name="Salamov A."/>
            <person name="Andreopoulos B."/>
            <person name="Baker S."/>
            <person name="Barry K."/>
            <person name="Bills G."/>
            <person name="Bluhm B."/>
            <person name="Cannon C."/>
            <person name="Castanera R."/>
            <person name="Culley D."/>
            <person name="Daum C."/>
            <person name="Ezra D."/>
            <person name="Gonzalez J."/>
            <person name="Henrissat B."/>
            <person name="Kuo A."/>
            <person name="Liang C."/>
            <person name="Lipzen A."/>
            <person name="Lutzoni F."/>
            <person name="Magnuson J."/>
            <person name="Mondo S."/>
            <person name="Nolan M."/>
            <person name="Ohm R."/>
            <person name="Pangilinan J."/>
            <person name="Park H.-J."/>
            <person name="Ramirez L."/>
            <person name="Alfaro M."/>
            <person name="Sun H."/>
            <person name="Tritt A."/>
            <person name="Yoshinaga Y."/>
            <person name="Zwiers L.-H."/>
            <person name="Turgeon B."/>
            <person name="Goodwin S."/>
            <person name="Spatafora J."/>
            <person name="Crous P."/>
            <person name="Grigoriev I."/>
        </authorList>
    </citation>
    <scope>NUCLEOTIDE SEQUENCE</scope>
    <source>
        <strain evidence="9">CBS 133067</strain>
    </source>
</reference>
<dbReference type="EMBL" id="ML978125">
    <property type="protein sequence ID" value="KAF2099556.1"/>
    <property type="molecule type" value="Genomic_DNA"/>
</dbReference>
<dbReference type="GO" id="GO:0030692">
    <property type="term" value="C:Noc4p-Nop14p complex"/>
    <property type="evidence" value="ECO:0007669"/>
    <property type="project" value="TreeGrafter"/>
</dbReference>
<dbReference type="AlphaFoldDB" id="A0A9P4IJZ9"/>
<dbReference type="Proteomes" id="UP000799772">
    <property type="component" value="Unassembled WGS sequence"/>
</dbReference>
<protein>
    <submittedName>
        <fullName evidence="9">Nop14-like protein</fullName>
    </submittedName>
</protein>
<evidence type="ECO:0000256" key="3">
    <source>
        <dbReference type="ARBA" id="ARBA00022517"/>
    </source>
</evidence>
<comment type="subcellular location">
    <subcellularLocation>
        <location evidence="1">Nucleus</location>
        <location evidence="1">Nucleolus</location>
    </subcellularLocation>
</comment>